<dbReference type="InterPro" id="IPR002347">
    <property type="entry name" value="SDR_fam"/>
</dbReference>
<accession>A0ABQ6RA03</accession>
<dbReference type="PROSITE" id="PS00061">
    <property type="entry name" value="ADH_SHORT"/>
    <property type="match status" value="1"/>
</dbReference>
<dbReference type="EMBL" id="SCWC02000002">
    <property type="protein sequence ID" value="KAA1040154.1"/>
    <property type="molecule type" value="Genomic_DNA"/>
</dbReference>
<gene>
    <name evidence="4" type="ORF">ERX35_003960</name>
</gene>
<dbReference type="Pfam" id="PF00106">
    <property type="entry name" value="adh_short"/>
    <property type="match status" value="1"/>
</dbReference>
<dbReference type="RefSeq" id="WP_149458619.1">
    <property type="nucleotide sequence ID" value="NZ_SCWC02000002.1"/>
</dbReference>
<evidence type="ECO:0000313" key="4">
    <source>
        <dbReference type="EMBL" id="KAA1040154.1"/>
    </source>
</evidence>
<evidence type="ECO:0000313" key="5">
    <source>
        <dbReference type="Proteomes" id="UP000295735"/>
    </source>
</evidence>
<sequence length="255" mass="28484">MLGKKFLLTGGTGGLGEAILEELIRNGAFVTVIGRNEEKLAGLTAKYPAQVDVFKADLNEREAVDRLGDFLRSGQTVYDGLINNAGFGYFKSFMDHTPEEIHDVLNVNLTQTILLTHLVIPYIRAEGSIVNISSQAARVTTPYSSIYAASKAGLSAFTNALRMEEPLHVMTVQTGPIGTAFFTRADSSGKYDAMTKRLQLDRHKLAREIVDGIVIKKTEINRPQWMHYGLTLYNLFPRFIERKLERPFLSKSRLD</sequence>
<keyword evidence="2" id="KW-0560">Oxidoreductase</keyword>
<organism evidence="4 5">
    <name type="scientific">Macrococcus equipercicus</name>
    <dbReference type="NCBI Taxonomy" id="69967"/>
    <lineage>
        <taxon>Bacteria</taxon>
        <taxon>Bacillati</taxon>
        <taxon>Bacillota</taxon>
        <taxon>Bacilli</taxon>
        <taxon>Bacillales</taxon>
        <taxon>Staphylococcaceae</taxon>
        <taxon>Macrococcus</taxon>
    </lineage>
</organism>
<dbReference type="PRINTS" id="PR00081">
    <property type="entry name" value="GDHRDH"/>
</dbReference>
<protein>
    <submittedName>
        <fullName evidence="4">SDR family NAD(P)-dependent oxidoreductase</fullName>
    </submittedName>
</protein>
<dbReference type="PANTHER" id="PTHR44196:SF1">
    <property type="entry name" value="DEHYDROGENASE_REDUCTASE SDR FAMILY MEMBER 7B"/>
    <property type="match status" value="1"/>
</dbReference>
<dbReference type="PRINTS" id="PR00080">
    <property type="entry name" value="SDRFAMILY"/>
</dbReference>
<dbReference type="InterPro" id="IPR020904">
    <property type="entry name" value="Sc_DH/Rdtase_CS"/>
</dbReference>
<dbReference type="CDD" id="cd05233">
    <property type="entry name" value="SDR_c"/>
    <property type="match status" value="1"/>
</dbReference>
<comment type="similarity">
    <text evidence="1 3">Belongs to the short-chain dehydrogenases/reductases (SDR) family.</text>
</comment>
<evidence type="ECO:0000256" key="2">
    <source>
        <dbReference type="ARBA" id="ARBA00023002"/>
    </source>
</evidence>
<evidence type="ECO:0000256" key="1">
    <source>
        <dbReference type="ARBA" id="ARBA00006484"/>
    </source>
</evidence>
<dbReference type="Gene3D" id="3.40.50.720">
    <property type="entry name" value="NAD(P)-binding Rossmann-like Domain"/>
    <property type="match status" value="1"/>
</dbReference>
<dbReference type="Proteomes" id="UP000295735">
    <property type="component" value="Unassembled WGS sequence"/>
</dbReference>
<name>A0ABQ6RA03_9STAP</name>
<comment type="caution">
    <text evidence="4">The sequence shown here is derived from an EMBL/GenBank/DDBJ whole genome shotgun (WGS) entry which is preliminary data.</text>
</comment>
<dbReference type="PANTHER" id="PTHR44196">
    <property type="entry name" value="DEHYDROGENASE/REDUCTASE SDR FAMILY MEMBER 7B"/>
    <property type="match status" value="1"/>
</dbReference>
<proteinExistence type="inferred from homology"/>
<evidence type="ECO:0000256" key="3">
    <source>
        <dbReference type="RuleBase" id="RU000363"/>
    </source>
</evidence>
<dbReference type="SUPFAM" id="SSF51735">
    <property type="entry name" value="NAD(P)-binding Rossmann-fold domains"/>
    <property type="match status" value="1"/>
</dbReference>
<keyword evidence="5" id="KW-1185">Reference proteome</keyword>
<dbReference type="InterPro" id="IPR036291">
    <property type="entry name" value="NAD(P)-bd_dom_sf"/>
</dbReference>
<reference evidence="4 5" key="1">
    <citation type="submission" date="2019-09" db="EMBL/GenBank/DDBJ databases">
        <authorList>
            <person name="Mazhar S."/>
            <person name="Altermann E."/>
            <person name="Hill C."/>
            <person name="Mcauliffe O."/>
        </authorList>
    </citation>
    <scope>NUCLEOTIDE SEQUENCE [LARGE SCALE GENOMIC DNA]</scope>
    <source>
        <strain evidence="4 5">ATCC 51831</strain>
    </source>
</reference>